<dbReference type="InterPro" id="IPR049012">
    <property type="entry name" value="Mutator_transp_dom"/>
</dbReference>
<evidence type="ECO:0000259" key="2">
    <source>
        <dbReference type="Pfam" id="PF20700"/>
    </source>
</evidence>
<keyword evidence="4" id="KW-1185">Reference proteome</keyword>
<protein>
    <recommendedName>
        <fullName evidence="2">Mutator-like transposase domain-containing protein</fullName>
    </recommendedName>
</protein>
<evidence type="ECO:0000313" key="4">
    <source>
        <dbReference type="Proteomes" id="UP000078492"/>
    </source>
</evidence>
<dbReference type="Proteomes" id="UP000078492">
    <property type="component" value="Unassembled WGS sequence"/>
</dbReference>
<evidence type="ECO:0000313" key="3">
    <source>
        <dbReference type="EMBL" id="KYN15474.1"/>
    </source>
</evidence>
<dbReference type="AlphaFoldDB" id="A0A151J0Z0"/>
<feature type="region of interest" description="Disordered" evidence="1">
    <location>
        <begin position="383"/>
        <end position="413"/>
    </location>
</feature>
<accession>A0A151J0Z0</accession>
<name>A0A151J0Z0_9HYME</name>
<feature type="compositionally biased region" description="Acidic residues" evidence="1">
    <location>
        <begin position="400"/>
        <end position="413"/>
    </location>
</feature>
<proteinExistence type="predicted"/>
<gene>
    <name evidence="3" type="ORF">ALC57_12259</name>
</gene>
<organism evidence="3 4">
    <name type="scientific">Trachymyrmex cornetzi</name>
    <dbReference type="NCBI Taxonomy" id="471704"/>
    <lineage>
        <taxon>Eukaryota</taxon>
        <taxon>Metazoa</taxon>
        <taxon>Ecdysozoa</taxon>
        <taxon>Arthropoda</taxon>
        <taxon>Hexapoda</taxon>
        <taxon>Insecta</taxon>
        <taxon>Pterygota</taxon>
        <taxon>Neoptera</taxon>
        <taxon>Endopterygota</taxon>
        <taxon>Hymenoptera</taxon>
        <taxon>Apocrita</taxon>
        <taxon>Aculeata</taxon>
        <taxon>Formicoidea</taxon>
        <taxon>Formicidae</taxon>
        <taxon>Myrmicinae</taxon>
        <taxon>Trachymyrmex</taxon>
    </lineage>
</organism>
<dbReference type="EMBL" id="KQ980575">
    <property type="protein sequence ID" value="KYN15474.1"/>
    <property type="molecule type" value="Genomic_DNA"/>
</dbReference>
<sequence>MIEREMARTSSASSKKLKISLVDVPIDADHGYRIINSSTLFSTLSDMIKCKSCNGNISFREATIRGLGFKLVITCDKCEPRYINCCPLIDHAYEINRRFVFAMRLLGVGYEGAKKFCGIMDFPNIFRKEVYYEILTNIYCATKTVADTTFSEAAVEEKQLTTNAERTEPAGLTVSGNGTWMKRGFSSLHGVVTLIGHYSGQIIDVNIKSLYCEQCDHSSQNLDIEEYETWKESHKNECSIDHEGSTGKMEVDGAIEMFARSKDLHGVKYLSYTDHGDDKTFKGIVESQPYGEDVRITKKECFTQNINNESINSLIWSIAPKQIFSGKKILKIATYIAANIFNKGYKSILLMMAMLNLTIGTNAAVICEQLDTTRVSQSEAKMVAASKGRIKRQRDKVASDEQEDSFDEAEMDD</sequence>
<feature type="domain" description="Mutator-like transposase" evidence="2">
    <location>
        <begin position="31"/>
        <end position="302"/>
    </location>
</feature>
<evidence type="ECO:0000256" key="1">
    <source>
        <dbReference type="SAM" id="MobiDB-lite"/>
    </source>
</evidence>
<reference evidence="3 4" key="1">
    <citation type="submission" date="2015-09" db="EMBL/GenBank/DDBJ databases">
        <title>Trachymyrmex cornetzi WGS genome.</title>
        <authorList>
            <person name="Nygaard S."/>
            <person name="Hu H."/>
            <person name="Boomsma J."/>
            <person name="Zhang G."/>
        </authorList>
    </citation>
    <scope>NUCLEOTIDE SEQUENCE [LARGE SCALE GENOMIC DNA]</scope>
    <source>
        <strain evidence="3">Tcor2-1</strain>
        <tissue evidence="3">Whole body</tissue>
    </source>
</reference>
<dbReference type="Pfam" id="PF20700">
    <property type="entry name" value="Mutator"/>
    <property type="match status" value="1"/>
</dbReference>